<dbReference type="PANTHER" id="PTHR20837:SF0">
    <property type="entry name" value="COILED-COIL AND C2 DOMAIN-CONTAINING PROTEIN 2A"/>
    <property type="match status" value="1"/>
</dbReference>
<dbReference type="InterPro" id="IPR028928">
    <property type="entry name" value="CC2D2AN-C2"/>
</dbReference>
<dbReference type="Pfam" id="PF17661">
    <property type="entry name" value="DUF5523"/>
    <property type="match status" value="1"/>
</dbReference>
<dbReference type="InterPro" id="IPR056290">
    <property type="entry name" value="CEPT76/DRC7_peptidase-like_dom"/>
</dbReference>
<reference evidence="5" key="2">
    <citation type="submission" date="2025-09" db="UniProtKB">
        <authorList>
            <consortium name="Ensembl"/>
        </authorList>
    </citation>
    <scope>IDENTIFICATION</scope>
</reference>
<feature type="domain" description="DUF5523" evidence="2">
    <location>
        <begin position="69"/>
        <end position="153"/>
    </location>
</feature>
<evidence type="ECO:0000259" key="1">
    <source>
        <dbReference type="Pfam" id="PF15625"/>
    </source>
</evidence>
<feature type="domain" description="CC2D2A N-terminal C2" evidence="1">
    <location>
        <begin position="402"/>
        <end position="525"/>
    </location>
</feature>
<feature type="domain" description="Centrosomal protein of 76 kDa C-terminal" evidence="3">
    <location>
        <begin position="1141"/>
        <end position="1262"/>
    </location>
</feature>
<dbReference type="InterPro" id="IPR052434">
    <property type="entry name" value="Tectonic-like_complex_comp"/>
</dbReference>
<dbReference type="Pfam" id="PF24652">
    <property type="entry name" value="CEP76_C"/>
    <property type="match status" value="1"/>
</dbReference>
<evidence type="ECO:0000313" key="6">
    <source>
        <dbReference type="Proteomes" id="UP000694388"/>
    </source>
</evidence>
<sequence length="1268" mass="147488">MKEKEKKLNIRWVSLMKCWVLTLMIRICWFTDRPTTQIPKPNVYRRNSSFFLPACIQVTSHEIWLDGVQYELFFVPKTVSTMAKIPFNAQPRYLEEEGLFVGERPWVSNKNMNIMENRLMADPLQGVCWFGGDGRILSLPNPIKPNPTRLFTFPCQHPDPDDALAYRKVVHIQHDERDTTHASRPCQLDVDVHDLTFFHHPLFSREHMLASRLQQLHGQFEARQQARLTAFLTDKLMHFQTFELNDKLEAHQHVLVLCIVTKKGYLVGTHRKTRMLRDMEEQKDRNLLKSILKVWKEMKTLREFQKFTNTSLKLNIIRKEDVSGNREEEYEEGIREEIQQMHDEFQQEYQKQLELFHQHQEHWKTWKKNKVKSECNSDCAELSLLSCVRQPSPEVDKKRFHPVTRTVRRFRVEQQRRQELQRHSLYMKLLFNNKEVSRTAPHILDDSFHIHFGQIFNVQIKRCPESIQLQVLDITSRSSDSLANLFVPIPETSVLAGTALVQHLEFSSERRVTFEHEATGSNDSCFWRCSSSLSSSSPPPQFSPHSTIRPVDAITSIGAVGVTDTRQLARWIKESRLDPNDPNNATLIQLHMVHKDSGQMNTAEFFRLEQLQEEFDFVSEEELLCSRRLRLLQLRNQEQPEFRACRLVPLMDREIPEKVFQDYEKRQNEKNIVDIKEHLVPYRAIVAQYMLKVYIIHPLLFPSTGRWTATGQRIATGRCTTTFSTIVSRIYLLVDVLFLSLILSLQDLVRPFVEVSFQRGTCRTTTAHGPNPSWHEELELPFRTLNGDYSSTNLQSLRDEIYINVFDELTYNIQEGDRETDRETHTRTEKIWLGFINIPFNTLYLQSWIEGTFKINVPKVLLGYRLEQEGLQGFWELQNPSQASYLSVYLTTEPQIMPGEPVREKYESHEEARLLFGAEEYSQRCHAAFPNRRLLSTVMDITGQAVLVTRYLHPLKAPSELLEINPGHHQSTVELLAHFVSLIPFIPDSVTFSGICDLWTTCDQFLTLMCGDEEEHAVLLCCFFLALGKKSWLLLGAAIPEGPTAYVLTKEDNMSYLIWNASSGQRYQQFDSFCPLQSVGSLVGTDNIWFNVQPWDSPMRVNFDVSKTKLWKPLFSHRFPNPGLGSVQPQVLSFQATDRSTAMELQERIEKVLKEKVMEWRPLQPTRWNRHCTAVLRRALPDLELGLVSGSTKPGGNLQHILNEYQMCGFPLQMPFSELWPIVERVHSTGVHECQVPNVEFALAVYVHPYPSNVMSVWVYIASLKRLR</sequence>
<dbReference type="InterPro" id="IPR056288">
    <property type="entry name" value="CEP76_C"/>
</dbReference>
<protein>
    <submittedName>
        <fullName evidence="5">Coiled-coil and C2 domain containing 2A</fullName>
    </submittedName>
</protein>
<dbReference type="Proteomes" id="UP000694388">
    <property type="component" value="Unplaced"/>
</dbReference>
<proteinExistence type="predicted"/>
<evidence type="ECO:0000313" key="5">
    <source>
        <dbReference type="Ensembl" id="ENSEBUP00000010532.1"/>
    </source>
</evidence>
<dbReference type="Pfam" id="PF24656">
    <property type="entry name" value="CEPT76_peptidase"/>
    <property type="match status" value="1"/>
</dbReference>
<organism evidence="5 6">
    <name type="scientific">Eptatretus burgeri</name>
    <name type="common">Inshore hagfish</name>
    <dbReference type="NCBI Taxonomy" id="7764"/>
    <lineage>
        <taxon>Eukaryota</taxon>
        <taxon>Metazoa</taxon>
        <taxon>Chordata</taxon>
        <taxon>Craniata</taxon>
        <taxon>Vertebrata</taxon>
        <taxon>Cyclostomata</taxon>
        <taxon>Myxini</taxon>
        <taxon>Myxiniformes</taxon>
        <taxon>Myxinidae</taxon>
        <taxon>Eptatretinae</taxon>
        <taxon>Eptatretus</taxon>
    </lineage>
</organism>
<evidence type="ECO:0000259" key="3">
    <source>
        <dbReference type="Pfam" id="PF24652"/>
    </source>
</evidence>
<dbReference type="InterPro" id="IPR041510">
    <property type="entry name" value="DUF5523"/>
</dbReference>
<reference evidence="5" key="1">
    <citation type="submission" date="2025-08" db="UniProtKB">
        <authorList>
            <consortium name="Ensembl"/>
        </authorList>
    </citation>
    <scope>IDENTIFICATION</scope>
</reference>
<dbReference type="GO" id="GO:1905515">
    <property type="term" value="P:non-motile cilium assembly"/>
    <property type="evidence" value="ECO:0007669"/>
    <property type="project" value="TreeGrafter"/>
</dbReference>
<keyword evidence="6" id="KW-1185">Reference proteome</keyword>
<dbReference type="Pfam" id="PF15625">
    <property type="entry name" value="CC2D2AN-C2"/>
    <property type="match status" value="1"/>
</dbReference>
<evidence type="ECO:0000259" key="2">
    <source>
        <dbReference type="Pfam" id="PF17661"/>
    </source>
</evidence>
<accession>A0A8C4Q6L1</accession>
<dbReference type="PANTHER" id="PTHR20837">
    <property type="entry name" value="CENTROSOMAL PROTEIN-RELATED"/>
    <property type="match status" value="1"/>
</dbReference>
<dbReference type="AlphaFoldDB" id="A0A8C4Q6L1"/>
<name>A0A8C4Q6L1_EPTBU</name>
<dbReference type="OMA" id="NADNIWF"/>
<dbReference type="GeneTree" id="ENSGT00940000155482"/>
<dbReference type="GO" id="GO:0035869">
    <property type="term" value="C:ciliary transition zone"/>
    <property type="evidence" value="ECO:0007669"/>
    <property type="project" value="TreeGrafter"/>
</dbReference>
<feature type="domain" description="CEP76/DRC7 peptidase-like" evidence="4">
    <location>
        <begin position="997"/>
        <end position="1114"/>
    </location>
</feature>
<dbReference type="GO" id="GO:1904491">
    <property type="term" value="P:protein localization to ciliary transition zone"/>
    <property type="evidence" value="ECO:0007669"/>
    <property type="project" value="TreeGrafter"/>
</dbReference>
<dbReference type="Ensembl" id="ENSEBUT00000011081.1">
    <property type="protein sequence ID" value="ENSEBUP00000010532.1"/>
    <property type="gene ID" value="ENSEBUG00000006750.1"/>
</dbReference>
<evidence type="ECO:0000259" key="4">
    <source>
        <dbReference type="Pfam" id="PF24656"/>
    </source>
</evidence>